<evidence type="ECO:0000256" key="1">
    <source>
        <dbReference type="ARBA" id="ARBA00022649"/>
    </source>
</evidence>
<dbReference type="RefSeq" id="WP_126699997.1">
    <property type="nucleotide sequence ID" value="NZ_RWKW01000036.1"/>
</dbReference>
<dbReference type="EMBL" id="RWKW01000036">
    <property type="protein sequence ID" value="RST86313.1"/>
    <property type="molecule type" value="Genomic_DNA"/>
</dbReference>
<keyword evidence="2 5" id="KW-0540">Nuclease</keyword>
<evidence type="ECO:0000259" key="6">
    <source>
        <dbReference type="Pfam" id="PF01850"/>
    </source>
</evidence>
<keyword evidence="4 5" id="KW-0378">Hydrolase</keyword>
<dbReference type="SUPFAM" id="SSF88723">
    <property type="entry name" value="PIN domain-like"/>
    <property type="match status" value="1"/>
</dbReference>
<evidence type="ECO:0000256" key="3">
    <source>
        <dbReference type="ARBA" id="ARBA00022723"/>
    </source>
</evidence>
<evidence type="ECO:0000313" key="8">
    <source>
        <dbReference type="Proteomes" id="UP000278398"/>
    </source>
</evidence>
<evidence type="ECO:0000313" key="7">
    <source>
        <dbReference type="EMBL" id="RST86313.1"/>
    </source>
</evidence>
<name>A0A429YY14_9HYPH</name>
<proteinExistence type="inferred from homology"/>
<keyword evidence="5" id="KW-0800">Toxin</keyword>
<accession>A0A429YY14</accession>
<comment type="caution">
    <text evidence="7">The sequence shown here is derived from an EMBL/GenBank/DDBJ whole genome shotgun (WGS) entry which is preliminary data.</text>
</comment>
<gene>
    <name evidence="5" type="primary">vapC</name>
    <name evidence="7" type="ORF">EJC49_11095</name>
</gene>
<dbReference type="InterPro" id="IPR002716">
    <property type="entry name" value="PIN_dom"/>
</dbReference>
<keyword evidence="1 5" id="KW-1277">Toxin-antitoxin system</keyword>
<dbReference type="Pfam" id="PF01850">
    <property type="entry name" value="PIN"/>
    <property type="match status" value="1"/>
</dbReference>
<dbReference type="InterPro" id="IPR022907">
    <property type="entry name" value="VapC_family"/>
</dbReference>
<feature type="domain" description="PIN" evidence="6">
    <location>
        <begin position="4"/>
        <end position="127"/>
    </location>
</feature>
<dbReference type="InterPro" id="IPR006226">
    <property type="entry name" value="Mtu_PIN"/>
</dbReference>
<dbReference type="HAMAP" id="MF_00265">
    <property type="entry name" value="VapC_Nob1"/>
    <property type="match status" value="1"/>
</dbReference>
<dbReference type="AlphaFoldDB" id="A0A429YY14"/>
<dbReference type="OrthoDB" id="333798at2"/>
<evidence type="ECO:0000256" key="5">
    <source>
        <dbReference type="HAMAP-Rule" id="MF_00265"/>
    </source>
</evidence>
<comment type="similarity">
    <text evidence="5">Belongs to the PINc/VapC protein family.</text>
</comment>
<dbReference type="GO" id="GO:0000287">
    <property type="term" value="F:magnesium ion binding"/>
    <property type="evidence" value="ECO:0007669"/>
    <property type="project" value="UniProtKB-UniRule"/>
</dbReference>
<organism evidence="7 8">
    <name type="scientific">Aquibium carbonis</name>
    <dbReference type="NCBI Taxonomy" id="2495581"/>
    <lineage>
        <taxon>Bacteria</taxon>
        <taxon>Pseudomonadati</taxon>
        <taxon>Pseudomonadota</taxon>
        <taxon>Alphaproteobacteria</taxon>
        <taxon>Hyphomicrobiales</taxon>
        <taxon>Phyllobacteriaceae</taxon>
        <taxon>Aquibium</taxon>
    </lineage>
</organism>
<sequence>MRSLLDVNVLLALFDPIHVHHERAHRWWSSDAGDGWATCPITQNGFLRVVSNPNYPSPIPLSDAQTLLSRQIGAASHEFWQDTISLTDAGRFDFNAIRGPKQLTDVYLLALALSNAGRLITFDTRITSAPVIGATARNLLILT</sequence>
<dbReference type="NCBIfam" id="TIGR00028">
    <property type="entry name" value="Mtu_PIN_fam"/>
    <property type="match status" value="1"/>
</dbReference>
<evidence type="ECO:0000256" key="2">
    <source>
        <dbReference type="ARBA" id="ARBA00022722"/>
    </source>
</evidence>
<comment type="cofactor">
    <cofactor evidence="5">
        <name>Mg(2+)</name>
        <dbReference type="ChEBI" id="CHEBI:18420"/>
    </cofactor>
</comment>
<feature type="binding site" evidence="5">
    <location>
        <position position="105"/>
    </location>
    <ligand>
        <name>Mg(2+)</name>
        <dbReference type="ChEBI" id="CHEBI:18420"/>
    </ligand>
</feature>
<protein>
    <recommendedName>
        <fullName evidence="5">Ribonuclease VapC</fullName>
        <shortName evidence="5">RNase VapC</shortName>
        <ecNumber evidence="5">3.1.-.-</ecNumber>
    </recommendedName>
    <alternativeName>
        <fullName evidence="5">Toxin VapC</fullName>
    </alternativeName>
</protein>
<evidence type="ECO:0000256" key="4">
    <source>
        <dbReference type="ARBA" id="ARBA00022801"/>
    </source>
</evidence>
<keyword evidence="3 5" id="KW-0479">Metal-binding</keyword>
<dbReference type="GO" id="GO:0004540">
    <property type="term" value="F:RNA nuclease activity"/>
    <property type="evidence" value="ECO:0007669"/>
    <property type="project" value="InterPro"/>
</dbReference>
<dbReference type="InterPro" id="IPR029060">
    <property type="entry name" value="PIN-like_dom_sf"/>
</dbReference>
<reference evidence="7 8" key="1">
    <citation type="submission" date="2018-12" db="EMBL/GenBank/DDBJ databases">
        <title>Mesorhizobium carbonis sp. nov., isolated from coal mine water.</title>
        <authorList>
            <person name="Xin W."/>
            <person name="Xu Z."/>
            <person name="Xiang F."/>
            <person name="Zhang J."/>
            <person name="Xi L."/>
            <person name="Liu J."/>
        </authorList>
    </citation>
    <scope>NUCLEOTIDE SEQUENCE [LARGE SCALE GENOMIC DNA]</scope>
    <source>
        <strain evidence="7 8">B2.3</strain>
    </source>
</reference>
<dbReference type="GO" id="GO:0045926">
    <property type="term" value="P:negative regulation of growth"/>
    <property type="evidence" value="ECO:0007669"/>
    <property type="project" value="UniProtKB-ARBA"/>
</dbReference>
<dbReference type="GO" id="GO:0016788">
    <property type="term" value="F:hydrolase activity, acting on ester bonds"/>
    <property type="evidence" value="ECO:0007669"/>
    <property type="project" value="InterPro"/>
</dbReference>
<comment type="function">
    <text evidence="5">Toxic component of a toxin-antitoxin (TA) system. An RNase.</text>
</comment>
<feature type="binding site" evidence="5">
    <location>
        <position position="6"/>
    </location>
    <ligand>
        <name>Mg(2+)</name>
        <dbReference type="ChEBI" id="CHEBI:18420"/>
    </ligand>
</feature>
<dbReference type="GO" id="GO:0090729">
    <property type="term" value="F:toxin activity"/>
    <property type="evidence" value="ECO:0007669"/>
    <property type="project" value="UniProtKB-KW"/>
</dbReference>
<dbReference type="EC" id="3.1.-.-" evidence="5"/>
<keyword evidence="8" id="KW-1185">Reference proteome</keyword>
<dbReference type="Proteomes" id="UP000278398">
    <property type="component" value="Unassembled WGS sequence"/>
</dbReference>
<keyword evidence="5" id="KW-0460">Magnesium</keyword>